<dbReference type="Proteomes" id="UP000468864">
    <property type="component" value="Unassembled WGS sequence"/>
</dbReference>
<comment type="caution">
    <text evidence="2">The sequence shown here is derived from an EMBL/GenBank/DDBJ whole genome shotgun (WGS) entry which is preliminary data.</text>
</comment>
<organism evidence="2 3">
    <name type="scientific">Rhizobium laguerreae</name>
    <dbReference type="NCBI Taxonomy" id="1076926"/>
    <lineage>
        <taxon>Bacteria</taxon>
        <taxon>Pseudomonadati</taxon>
        <taxon>Pseudomonadota</taxon>
        <taxon>Alphaproteobacteria</taxon>
        <taxon>Hyphomicrobiales</taxon>
        <taxon>Rhizobiaceae</taxon>
        <taxon>Rhizobium/Agrobacterium group</taxon>
        <taxon>Rhizobium</taxon>
    </lineage>
</organism>
<dbReference type="RefSeq" id="WP_163873228.1">
    <property type="nucleotide sequence ID" value="NZ_WUEP01000001.1"/>
</dbReference>
<name>A0A6N9Z8Z1_9HYPH</name>
<accession>A0A6N9Z8Z1</accession>
<sequence>MTQQLPTEAKIGFADGSATRPALRSAFDRSVAYIGVSHDGERHDFTLPADNSASANLILEAIADLGPLLEDEHYKVLKFPLASGDVYVSQVNSAGRRAEKAAQRILANISKDGKHTPAHIKQMLQVRQQLKIDLADIIPGQVKLRSLNASEVTEVLESDEITEDVVKRSEAFEKLEGRKLRNASRKAFKRARGMNYADDIIVEVDLKFANRLKRVNTVLTVVEFAPAVARIFVAKTDQERDKAIRAAIAKGAGALAGEAIQKGGLALCVIAGVASGGWLFLACGFAVVAVGIYAGQYAEDTAKSWMALD</sequence>
<keyword evidence="1" id="KW-1133">Transmembrane helix</keyword>
<evidence type="ECO:0000313" key="3">
    <source>
        <dbReference type="Proteomes" id="UP000468864"/>
    </source>
</evidence>
<evidence type="ECO:0000313" key="2">
    <source>
        <dbReference type="EMBL" id="NEH89766.1"/>
    </source>
</evidence>
<dbReference type="EMBL" id="WUEP01000001">
    <property type="protein sequence ID" value="NEH89766.1"/>
    <property type="molecule type" value="Genomic_DNA"/>
</dbReference>
<proteinExistence type="predicted"/>
<reference evidence="2 3" key="1">
    <citation type="submission" date="2019-12" db="EMBL/GenBank/DDBJ databases">
        <title>Rhizobium genotypes associated with high levels of biological nitrogen fixation by grain legumes in a temperate-maritime cropping system.</title>
        <authorList>
            <person name="Maluk M."/>
            <person name="Francesc Ferrando Molina F."/>
            <person name="Lopez Del Egido L."/>
            <person name="Lafos M."/>
            <person name="Langarica-Fuentes A."/>
            <person name="Gebre Yohannes G."/>
            <person name="Young M.W."/>
            <person name="Martin P."/>
            <person name="Gantlett R."/>
            <person name="Kenicer G."/>
            <person name="Hawes C."/>
            <person name="Begg G.S."/>
            <person name="Quilliam R.S."/>
            <person name="Squire G.R."/>
            <person name="Poole P.S."/>
            <person name="Young P.W."/>
            <person name="Iannetta P.M."/>
            <person name="James E.K."/>
        </authorList>
    </citation>
    <scope>NUCLEOTIDE SEQUENCE [LARGE SCALE GENOMIC DNA]</scope>
    <source>
        <strain evidence="2 3">JHI2449</strain>
    </source>
</reference>
<keyword evidence="1" id="KW-0472">Membrane</keyword>
<evidence type="ECO:0000256" key="1">
    <source>
        <dbReference type="SAM" id="Phobius"/>
    </source>
</evidence>
<keyword evidence="1" id="KW-0812">Transmembrane</keyword>
<gene>
    <name evidence="2" type="ORF">GR206_01740</name>
</gene>
<dbReference type="AlphaFoldDB" id="A0A6N9Z8Z1"/>
<protein>
    <submittedName>
        <fullName evidence="2">Uncharacterized protein</fullName>
    </submittedName>
</protein>
<feature type="transmembrane region" description="Helical" evidence="1">
    <location>
        <begin position="265"/>
        <end position="294"/>
    </location>
</feature>